<dbReference type="CDD" id="cd00303">
    <property type="entry name" value="retropepsin_like"/>
    <property type="match status" value="1"/>
</dbReference>
<dbReference type="OrthoDB" id="4369586at2759"/>
<reference evidence="1 2" key="1">
    <citation type="submission" date="2015-01" db="EMBL/GenBank/DDBJ databases">
        <title>The Genome Sequence of Exophiala sideris CBS121828.</title>
        <authorList>
            <consortium name="The Broad Institute Genomics Platform"/>
            <person name="Cuomo C."/>
            <person name="de Hoog S."/>
            <person name="Gorbushina A."/>
            <person name="Stielow B."/>
            <person name="Teixiera M."/>
            <person name="Abouelleil A."/>
            <person name="Chapman S.B."/>
            <person name="Priest M."/>
            <person name="Young S.K."/>
            <person name="Wortman J."/>
            <person name="Nusbaum C."/>
            <person name="Birren B."/>
        </authorList>
    </citation>
    <scope>NUCLEOTIDE SEQUENCE [LARGE SCALE GENOMIC DNA]</scope>
    <source>
        <strain evidence="1 2">CBS 121828</strain>
    </source>
</reference>
<proteinExistence type="predicted"/>
<dbReference type="InterPro" id="IPR021109">
    <property type="entry name" value="Peptidase_aspartic_dom_sf"/>
</dbReference>
<name>A0A0D1ZE50_9EURO</name>
<dbReference type="Gene3D" id="2.40.70.10">
    <property type="entry name" value="Acid Proteases"/>
    <property type="match status" value="1"/>
</dbReference>
<dbReference type="EMBL" id="KN846951">
    <property type="protein sequence ID" value="KIV85053.1"/>
    <property type="molecule type" value="Genomic_DNA"/>
</dbReference>
<evidence type="ECO:0000313" key="2">
    <source>
        <dbReference type="Proteomes" id="UP000053599"/>
    </source>
</evidence>
<accession>A0A0D1ZE50</accession>
<dbReference type="AlphaFoldDB" id="A0A0D1ZE50"/>
<dbReference type="Proteomes" id="UP000053599">
    <property type="component" value="Unassembled WGS sequence"/>
</dbReference>
<dbReference type="STRING" id="1016849.A0A0D1ZE50"/>
<gene>
    <name evidence="1" type="ORF">PV11_00789</name>
</gene>
<sequence>MGIERPDEYKKLVARSIEIDNWLYERAMERKGFQGRTSGAFYQKKNRYQSYGDPMNLDNMEYSRSSRLKDGTPVEYGGEWIRREIRDVRLEIEGHTEQIDLDIVSIKYDIILGMKWLQKQGPAIDW</sequence>
<dbReference type="HOGENOM" id="CLU_1981620_0_0_1"/>
<organism evidence="1 2">
    <name type="scientific">Exophiala sideris</name>
    <dbReference type="NCBI Taxonomy" id="1016849"/>
    <lineage>
        <taxon>Eukaryota</taxon>
        <taxon>Fungi</taxon>
        <taxon>Dikarya</taxon>
        <taxon>Ascomycota</taxon>
        <taxon>Pezizomycotina</taxon>
        <taxon>Eurotiomycetes</taxon>
        <taxon>Chaetothyriomycetidae</taxon>
        <taxon>Chaetothyriales</taxon>
        <taxon>Herpotrichiellaceae</taxon>
        <taxon>Exophiala</taxon>
    </lineage>
</organism>
<evidence type="ECO:0000313" key="1">
    <source>
        <dbReference type="EMBL" id="KIV85053.1"/>
    </source>
</evidence>
<protein>
    <submittedName>
        <fullName evidence="1">Uncharacterized protein</fullName>
    </submittedName>
</protein>